<comment type="similarity">
    <text evidence="2">Belongs to the cytochrome P450 family.</text>
</comment>
<evidence type="ECO:0000256" key="5">
    <source>
        <dbReference type="ARBA" id="ARBA00023136"/>
    </source>
</evidence>
<dbReference type="GO" id="GO:0005506">
    <property type="term" value="F:iron ion binding"/>
    <property type="evidence" value="ECO:0007669"/>
    <property type="project" value="InterPro"/>
</dbReference>
<dbReference type="AlphaFoldDB" id="A0A6J1ABS3"/>
<keyword evidence="7" id="KW-1185">Reference proteome</keyword>
<dbReference type="GeneID" id="110416555"/>
<dbReference type="GO" id="GO:0020037">
    <property type="term" value="F:heme binding"/>
    <property type="evidence" value="ECO:0007669"/>
    <property type="project" value="InterPro"/>
</dbReference>
<gene>
    <name evidence="8" type="primary">LOC110416555</name>
</gene>
<dbReference type="InterPro" id="IPR001128">
    <property type="entry name" value="Cyt_P450"/>
</dbReference>
<dbReference type="Proteomes" id="UP000504621">
    <property type="component" value="Unplaced"/>
</dbReference>
<evidence type="ECO:0000256" key="2">
    <source>
        <dbReference type="ARBA" id="ARBA00010617"/>
    </source>
</evidence>
<dbReference type="RefSeq" id="XP_021284240.1">
    <property type="nucleotide sequence ID" value="XM_021428565.1"/>
</dbReference>
<evidence type="ECO:0000256" key="6">
    <source>
        <dbReference type="SAM" id="Phobius"/>
    </source>
</evidence>
<proteinExistence type="inferred from homology"/>
<dbReference type="GO" id="GO:0016709">
    <property type="term" value="F:oxidoreductase activity, acting on paired donors, with incorporation or reduction of molecular oxygen, NAD(P)H as one donor, and incorporation of one atom of oxygen"/>
    <property type="evidence" value="ECO:0007669"/>
    <property type="project" value="TreeGrafter"/>
</dbReference>
<dbReference type="GO" id="GO:0009707">
    <property type="term" value="C:chloroplast outer membrane"/>
    <property type="evidence" value="ECO:0007669"/>
    <property type="project" value="TreeGrafter"/>
</dbReference>
<dbReference type="PANTHER" id="PTHR47283">
    <property type="entry name" value="ENT-KAURENE OXIDASE, CHLOROPLASTIC"/>
    <property type="match status" value="1"/>
</dbReference>
<evidence type="ECO:0000313" key="8">
    <source>
        <dbReference type="RefSeq" id="XP_021284240.1"/>
    </source>
</evidence>
<dbReference type="OrthoDB" id="2789670at2759"/>
<protein>
    <submittedName>
        <fullName evidence="8">Ent-kaurene oxidase, chloroplastic-like</fullName>
    </submittedName>
</protein>
<dbReference type="SUPFAM" id="SSF48264">
    <property type="entry name" value="Cytochrome P450"/>
    <property type="match status" value="1"/>
</dbReference>
<dbReference type="PANTHER" id="PTHR47283:SF1">
    <property type="entry name" value="ENT-KAURENE OXIDASE, CHLOROPLASTIC"/>
    <property type="match status" value="1"/>
</dbReference>
<evidence type="ECO:0000313" key="7">
    <source>
        <dbReference type="Proteomes" id="UP000504621"/>
    </source>
</evidence>
<evidence type="ECO:0000256" key="1">
    <source>
        <dbReference type="ARBA" id="ARBA00004167"/>
    </source>
</evidence>
<accession>A0A6J1ABS3</accession>
<feature type="transmembrane region" description="Helical" evidence="6">
    <location>
        <begin position="78"/>
        <end position="102"/>
    </location>
</feature>
<sequence>MHSFSSLLSSFVHHYGFTILVLSLCSTGSLLATNPISIKLFRPYLSWFAHLCQIKKLKRASLQTYKVKMITMARIIQYIQTMSFVNTVAVVGLSFLFFLVSLKRFVLSSRKMGSTSLPSVPDVPGLPIVGNLLQLKEKKPHKTFTKWAEIYGPIFSIRTGASSVIVINSPETAKEVSV</sequence>
<reference evidence="8" key="1">
    <citation type="submission" date="2025-08" db="UniProtKB">
        <authorList>
            <consortium name="RefSeq"/>
        </authorList>
    </citation>
    <scope>IDENTIFICATION</scope>
    <source>
        <tissue evidence="8">Leaf</tissue>
    </source>
</reference>
<dbReference type="InterPro" id="IPR044225">
    <property type="entry name" value="KO_chloroplastic"/>
</dbReference>
<name>A0A6J1ABS3_9ROSI</name>
<dbReference type="Pfam" id="PF00067">
    <property type="entry name" value="p450"/>
    <property type="match status" value="1"/>
</dbReference>
<dbReference type="InterPro" id="IPR036396">
    <property type="entry name" value="Cyt_P450_sf"/>
</dbReference>
<dbReference type="GO" id="GO:0010241">
    <property type="term" value="P:ent-kaurene oxidation to kaurenoic acid"/>
    <property type="evidence" value="ECO:0007669"/>
    <property type="project" value="InterPro"/>
</dbReference>
<dbReference type="Gene3D" id="1.10.630.10">
    <property type="entry name" value="Cytochrome P450"/>
    <property type="match status" value="1"/>
</dbReference>
<keyword evidence="4 6" id="KW-1133">Transmembrane helix</keyword>
<organism evidence="7 8">
    <name type="scientific">Herrania umbratica</name>
    <dbReference type="NCBI Taxonomy" id="108875"/>
    <lineage>
        <taxon>Eukaryota</taxon>
        <taxon>Viridiplantae</taxon>
        <taxon>Streptophyta</taxon>
        <taxon>Embryophyta</taxon>
        <taxon>Tracheophyta</taxon>
        <taxon>Spermatophyta</taxon>
        <taxon>Magnoliopsida</taxon>
        <taxon>eudicotyledons</taxon>
        <taxon>Gunneridae</taxon>
        <taxon>Pentapetalae</taxon>
        <taxon>rosids</taxon>
        <taxon>malvids</taxon>
        <taxon>Malvales</taxon>
        <taxon>Malvaceae</taxon>
        <taxon>Byttnerioideae</taxon>
        <taxon>Herrania</taxon>
    </lineage>
</organism>
<comment type="subcellular location">
    <subcellularLocation>
        <location evidence="1">Membrane</location>
        <topology evidence="1">Single-pass membrane protein</topology>
    </subcellularLocation>
</comment>
<evidence type="ECO:0000256" key="3">
    <source>
        <dbReference type="ARBA" id="ARBA00022692"/>
    </source>
</evidence>
<dbReference type="GO" id="GO:0009686">
    <property type="term" value="P:gibberellin biosynthetic process"/>
    <property type="evidence" value="ECO:0007669"/>
    <property type="project" value="InterPro"/>
</dbReference>
<evidence type="ECO:0000256" key="4">
    <source>
        <dbReference type="ARBA" id="ARBA00022989"/>
    </source>
</evidence>
<dbReference type="GO" id="GO:0052615">
    <property type="term" value="F:ent-kaurene oxidase activity"/>
    <property type="evidence" value="ECO:0007669"/>
    <property type="project" value="InterPro"/>
</dbReference>
<dbReference type="GO" id="GO:0005783">
    <property type="term" value="C:endoplasmic reticulum"/>
    <property type="evidence" value="ECO:0007669"/>
    <property type="project" value="TreeGrafter"/>
</dbReference>
<keyword evidence="3 6" id="KW-0812">Transmembrane</keyword>
<keyword evidence="5 6" id="KW-0472">Membrane</keyword>
<feature type="transmembrane region" description="Helical" evidence="6">
    <location>
        <begin position="12"/>
        <end position="32"/>
    </location>
</feature>